<dbReference type="SMART" id="SM00811">
    <property type="entry name" value="Alpha_kinase"/>
    <property type="match status" value="1"/>
</dbReference>
<protein>
    <recommendedName>
        <fullName evidence="6">Alpha-type protein kinase domain-containing protein</fullName>
    </recommendedName>
</protein>
<dbReference type="PANTHER" id="PTHR45992">
    <property type="entry name" value="EUKARYOTIC ELONGATION FACTOR 2 KINASE-RELATED"/>
    <property type="match status" value="1"/>
</dbReference>
<evidence type="ECO:0000256" key="2">
    <source>
        <dbReference type="ARBA" id="ARBA00022679"/>
    </source>
</evidence>
<accession>A0ABD3N2Z5</accession>
<feature type="domain" description="Alpha-type protein kinase" evidence="6">
    <location>
        <begin position="1"/>
        <end position="221"/>
    </location>
</feature>
<sequence length="267" mass="30601">MSSAARTNLTSNSVRIHRDEVIGRGAFRTAFAATYVGGNRNNQEAVAKSFKSQYTALEDDFFRSDFQVADKAIQYAEEWNNFCANDETILVTKGDVHTQNGKKYLVEPLIRYFTKFTSNNGWISDEEGWHGEAMEAFTHYTYHRSGGNFIVCDLQGRYRHNRFANSKSRFELTDVAVCSRRCAYGPTDLGEKGIDSFFHNHKCNQFCHVNGRWQRPNARNTRQWFPKSSSTSMMRSSQAHLLNLRNQSTFRPGFGGILEEDSDDSDY</sequence>
<proteinExistence type="predicted"/>
<evidence type="ECO:0000256" key="5">
    <source>
        <dbReference type="ARBA" id="ARBA00022840"/>
    </source>
</evidence>
<dbReference type="Pfam" id="PF02816">
    <property type="entry name" value="Alpha_kinase"/>
    <property type="match status" value="1"/>
</dbReference>
<name>A0ABD3N2Z5_9STRA</name>
<keyword evidence="5" id="KW-0067">ATP-binding</keyword>
<organism evidence="7 8">
    <name type="scientific">Cyclotella atomus</name>
    <dbReference type="NCBI Taxonomy" id="382360"/>
    <lineage>
        <taxon>Eukaryota</taxon>
        <taxon>Sar</taxon>
        <taxon>Stramenopiles</taxon>
        <taxon>Ochrophyta</taxon>
        <taxon>Bacillariophyta</taxon>
        <taxon>Coscinodiscophyceae</taxon>
        <taxon>Thalassiosirophycidae</taxon>
        <taxon>Stephanodiscales</taxon>
        <taxon>Stephanodiscaceae</taxon>
        <taxon>Cyclotella</taxon>
    </lineage>
</organism>
<dbReference type="InterPro" id="IPR051852">
    <property type="entry name" value="Alpha-type_PK"/>
</dbReference>
<keyword evidence="1" id="KW-0723">Serine/threonine-protein kinase</keyword>
<evidence type="ECO:0000256" key="3">
    <source>
        <dbReference type="ARBA" id="ARBA00022741"/>
    </source>
</evidence>
<dbReference type="GO" id="GO:0005524">
    <property type="term" value="F:ATP binding"/>
    <property type="evidence" value="ECO:0007669"/>
    <property type="project" value="UniProtKB-KW"/>
</dbReference>
<evidence type="ECO:0000313" key="8">
    <source>
        <dbReference type="Proteomes" id="UP001530400"/>
    </source>
</evidence>
<dbReference type="PROSITE" id="PS51158">
    <property type="entry name" value="ALPHA_KINASE"/>
    <property type="match status" value="1"/>
</dbReference>
<keyword evidence="8" id="KW-1185">Reference proteome</keyword>
<dbReference type="PANTHER" id="PTHR45992:SF11">
    <property type="entry name" value="ALPHA-TYPE PROTEIN KINASE DOMAIN-CONTAINING PROTEIN"/>
    <property type="match status" value="1"/>
</dbReference>
<gene>
    <name evidence="7" type="ORF">ACHAWO_001525</name>
</gene>
<dbReference type="InterPro" id="IPR004166">
    <property type="entry name" value="a-kinase_dom"/>
</dbReference>
<evidence type="ECO:0000259" key="6">
    <source>
        <dbReference type="PROSITE" id="PS51158"/>
    </source>
</evidence>
<dbReference type="SUPFAM" id="SSF56112">
    <property type="entry name" value="Protein kinase-like (PK-like)"/>
    <property type="match status" value="1"/>
</dbReference>
<evidence type="ECO:0000313" key="7">
    <source>
        <dbReference type="EMBL" id="KAL3768576.1"/>
    </source>
</evidence>
<keyword evidence="3" id="KW-0547">Nucleotide-binding</keyword>
<dbReference type="InterPro" id="IPR011009">
    <property type="entry name" value="Kinase-like_dom_sf"/>
</dbReference>
<dbReference type="Gene3D" id="3.20.200.10">
    <property type="entry name" value="MHCK/EF2 kinase"/>
    <property type="match status" value="1"/>
</dbReference>
<dbReference type="GO" id="GO:0004674">
    <property type="term" value="F:protein serine/threonine kinase activity"/>
    <property type="evidence" value="ECO:0007669"/>
    <property type="project" value="UniProtKB-KW"/>
</dbReference>
<evidence type="ECO:0000256" key="1">
    <source>
        <dbReference type="ARBA" id="ARBA00022527"/>
    </source>
</evidence>
<dbReference type="AlphaFoldDB" id="A0ABD3N2Z5"/>
<keyword evidence="4" id="KW-0418">Kinase</keyword>
<dbReference type="Proteomes" id="UP001530400">
    <property type="component" value="Unassembled WGS sequence"/>
</dbReference>
<keyword evidence="2" id="KW-0808">Transferase</keyword>
<comment type="caution">
    <text evidence="7">The sequence shown here is derived from an EMBL/GenBank/DDBJ whole genome shotgun (WGS) entry which is preliminary data.</text>
</comment>
<dbReference type="EMBL" id="JALLPJ020001344">
    <property type="protein sequence ID" value="KAL3768576.1"/>
    <property type="molecule type" value="Genomic_DNA"/>
</dbReference>
<reference evidence="7 8" key="1">
    <citation type="submission" date="2024-10" db="EMBL/GenBank/DDBJ databases">
        <title>Updated reference genomes for cyclostephanoid diatoms.</title>
        <authorList>
            <person name="Roberts W.R."/>
            <person name="Alverson A.J."/>
        </authorList>
    </citation>
    <scope>NUCLEOTIDE SEQUENCE [LARGE SCALE GENOMIC DNA]</scope>
    <source>
        <strain evidence="7 8">AJA010-31</strain>
    </source>
</reference>
<evidence type="ECO:0000256" key="4">
    <source>
        <dbReference type="ARBA" id="ARBA00022777"/>
    </source>
</evidence>